<dbReference type="GO" id="GO:0003723">
    <property type="term" value="F:RNA binding"/>
    <property type="evidence" value="ECO:0007669"/>
    <property type="project" value="InterPro"/>
</dbReference>
<protein>
    <recommendedName>
        <fullName evidence="8">Non-structural replication polyprotein</fullName>
    </recommendedName>
</protein>
<dbReference type="PROSITE" id="PS51738">
    <property type="entry name" value="PEPTIDASE_C21"/>
    <property type="match status" value="1"/>
</dbReference>
<evidence type="ECO:0000256" key="4">
    <source>
        <dbReference type="ARBA" id="ARBA00022741"/>
    </source>
</evidence>
<dbReference type="GO" id="GO:0003968">
    <property type="term" value="F:RNA-directed RNA polymerase activity"/>
    <property type="evidence" value="ECO:0007669"/>
    <property type="project" value="UniProtKB-KW"/>
</dbReference>
<feature type="region of interest" description="Disordered" evidence="10">
    <location>
        <begin position="792"/>
        <end position="826"/>
    </location>
</feature>
<evidence type="ECO:0000256" key="5">
    <source>
        <dbReference type="ARBA" id="ARBA00022801"/>
    </source>
</evidence>
<evidence type="ECO:0000256" key="6">
    <source>
        <dbReference type="ARBA" id="ARBA00022840"/>
    </source>
</evidence>
<dbReference type="InterPro" id="IPR027351">
    <property type="entry name" value="(+)RNA_virus_helicase_core_dom"/>
</dbReference>
<keyword evidence="4" id="KW-0547">Nucleotide-binding</keyword>
<keyword evidence="7" id="KW-0693">Viral RNA replication</keyword>
<dbReference type="Pfam" id="PF01443">
    <property type="entry name" value="Viral_helicase1"/>
    <property type="match status" value="1"/>
</dbReference>
<keyword evidence="6" id="KW-0067">ATP-binding</keyword>
<feature type="active site" description="For protease activity" evidence="9">
    <location>
        <position position="1044"/>
    </location>
</feature>
<dbReference type="SUPFAM" id="SSF56672">
    <property type="entry name" value="DNA/RNA polymerases"/>
    <property type="match status" value="1"/>
</dbReference>
<accession>A0AA96HA99</accession>
<keyword evidence="5 9" id="KW-0378">Hydrolase</keyword>
<dbReference type="Gene3D" id="3.90.70.100">
    <property type="match status" value="1"/>
</dbReference>
<evidence type="ECO:0000256" key="1">
    <source>
        <dbReference type="ARBA" id="ARBA00022484"/>
    </source>
</evidence>
<proteinExistence type="predicted"/>
<sequence>MSEGSWFTVPKSAHGLTAAQFSVSSPPRLPASVPSNRFLVLARDETQKTPQPLLPTDSPAAAGYDSRPPSPPLSPTSPDHRYTAPVYTDEEFESFFDDLEPAYEPPTADLLQAADLGEAGELLSSCAANLALGFEHFPVPASMPVRKRILADLAAASAPVIVADLPSPRRAHQRPGFCYLRLFYKRTRKHIATILGPNPTCRAVARALLVVGATKPLSDFTLAAAVTFEPLHLHAFAPQRWSWSEAAKILAAYPLGLLGAPRANFGNALDLLGGTVHKDSVLDSYTAPVLQAIGDGLDRCPNKLSDPVFSLLQRKGLPVDSNATGSHPHPGMKAIEEHMLVTLAHQVSGDCTVAFMKLAKFNRLQRRNGRFTTLLNPTLTVRDHVRYGNVYNRFRQRVDTPNLFLHDCGHYLQPAEVSAIFASNPALKQIYFTAILPDELVESEPSWFPALYRLAKLDSARYAFILAEDGEYYEQPYSTLAWLRTRSISCGFVQPTVHSVEITARVCAHKLFCVTRDEAPLHSEWYVADAPDDVVLPEVDGRVFPHSAKRVPRKIFQSVLLHSLSLSTQRFTSTQAKVRTFQGNSEYAHIDADTWTTLAHVCYALSLDPATLEREAPINSLAGVFLARLRHLFHQHEWLQPTLSALGLTVSWGALLLPVLGVRIPDLHVKPGLRIPGWSYGAVATLASQLALLALGQTQTRTATWLLRTAALIVPQVAYLLPDYTIKPGFTVPSYIFGIGASLLVTGIITSYDGSSPHYEVREFIRKMPHRVDRRWRLRQVHCRRDGRRGVWSFGDDEAYGPPPAYSPEPPPTDSPPEDNGNPSFVVQLHGHGEFEYAFQEPEEVEVSSPGFAATVTGSSTSSLLDDDEAPATLPAPLTNPGPIIEDEGHQDADPGVFGLAPVLPPHRPTGEPLRLRFSLGENDVLEEDASYFSWCELPSGNDACPMPLQKCLLTSISRATGLAENVVWDAIWPHLPDSETVAPEVIEGGLTSLALLTFCYRYGARFRILGDVPEGHPTVLGLRRPHGRFIEPREYRIYVSPGHWSSEPAVPFRGAANPPTLAQPLPAHRRPTAFEEALERSRDFTGHKVLAPWRTYEASPARAKAYIRDLKAGTTGTIRANEGKHGSIPPDWTARMDALVDRATPRKVLLSAVLGAPGSSKSSGLVPTLRERRWLDNNSWKLAVPRVKLRQAWSASLELGSRHSWKVGTFETNLFKTASTLILDEISQFPPGYVDLAILTGARIQSVLVVGDVTQGNFHEPNADATLNASGSEALYFRSFCDEYRLFSNSIPRAVASAIGIPTRNKHRGFITVSQRAIDRFPIVCASDSEQKMYSSMGYDAYTFGTVQGQRFDTLPVQIVVSNATAGLVSRGHFVSALCRSNIGVYLILTGTQQTVRSLSADPFLSSLFCGTTRMAYQDLFVEELRGLRMRAASPLYWDPLAVPEQSVPAFAPQAGQRTTLFRGAAGNGLCYFRTLDSDWLTHAHNCLGAYPRLLDFVAYCDANPSHIKANPNVLFRTGFIFAGGVKREAVHVDLEERYAVDSMGWLDGLRALARISPGIIVGATLDLPVDRASDALKALMNPCPEELPRHIEHDRDFQRGPPTASFDESEAYLIASYGDLPSREQREEYEELLRSEQFRDDTSFVNAPGASGLEQFFPRHRSDDLLTFKRTVDKRLRFAPTEVNSQRYAARLFTGPILFDAWCRTTGVEPDNIPPFNEKLYAECIFENDFTKLTQKTQATLLNNAERADPDWRFTFVRIFMKSQLKVKLETLLSPFKAGQTIASFHDSVILVTGPMTRYISVVDEQLYAPEYYYHPGHAPLELSTWCSKHWKKVPLNSTNDYTSFDQSQTGEALALETHVLRAHHIPDTVLEYYIDLKLHLSCQFGELAVMRFTGEGPTLRFNSDFNAALVGVQYVVEPGVARCVAGDDLAINGVWKVRPGWERFKQHLTIVAKPEIVETAAFCSWLLTPNGALKEPRTVFAKLMIARDRGEEARVLPNLLNEVAVGYHLGDHVYEHLDELTLATHFWLVRYLVTHAPLRFRMLLATRSLEATLEKIWASLDAATQFDVRALSASLGELWMLQSRPARLAASLLQRVGGFSLRSHKVFDHILASSYRY</sequence>
<dbReference type="Pfam" id="PF00978">
    <property type="entry name" value="RdRP_2"/>
    <property type="match status" value="1"/>
</dbReference>
<feature type="active site" description="For protease activity" evidence="9">
    <location>
        <position position="952"/>
    </location>
</feature>
<evidence type="ECO:0000256" key="10">
    <source>
        <dbReference type="SAM" id="MobiDB-lite"/>
    </source>
</evidence>
<evidence type="ECO:0000259" key="12">
    <source>
        <dbReference type="PROSITE" id="PS51743"/>
    </source>
</evidence>
<dbReference type="GO" id="GO:0005524">
    <property type="term" value="F:ATP binding"/>
    <property type="evidence" value="ECO:0007669"/>
    <property type="project" value="UniProtKB-KW"/>
</dbReference>
<evidence type="ECO:0000256" key="2">
    <source>
        <dbReference type="ARBA" id="ARBA00022679"/>
    </source>
</evidence>
<dbReference type="GO" id="GO:0016556">
    <property type="term" value="P:mRNA modification"/>
    <property type="evidence" value="ECO:0007669"/>
    <property type="project" value="InterPro"/>
</dbReference>
<dbReference type="GO" id="GO:0004197">
    <property type="term" value="F:cysteine-type endopeptidase activity"/>
    <property type="evidence" value="ECO:0007669"/>
    <property type="project" value="UniProtKB-UniRule"/>
</dbReference>
<feature type="domain" description="RdRp catalytic" evidence="11">
    <location>
        <begin position="1837"/>
        <end position="1944"/>
    </location>
</feature>
<dbReference type="GO" id="GO:0006508">
    <property type="term" value="P:proteolysis"/>
    <property type="evidence" value="ECO:0007669"/>
    <property type="project" value="UniProtKB-KW"/>
</dbReference>
<keyword evidence="3" id="KW-0548">Nucleotidyltransferase</keyword>
<organism evidence="13">
    <name type="scientific">Diaporthe helianthi tymovirus 1</name>
    <dbReference type="NCBI Taxonomy" id="3077438"/>
    <lineage>
        <taxon>Viruses</taxon>
        <taxon>Riboviria</taxon>
        <taxon>Orthornavirae</taxon>
        <taxon>Kitrinoviricota</taxon>
        <taxon>Alsuviricetes</taxon>
        <taxon>Tymovirales</taxon>
        <taxon>Tymoviridae</taxon>
        <taxon>Tymovirus</taxon>
    </lineage>
</organism>
<dbReference type="GO" id="GO:0008174">
    <property type="term" value="F:mRNA methyltransferase activity"/>
    <property type="evidence" value="ECO:0007669"/>
    <property type="project" value="UniProtKB-UniRule"/>
</dbReference>
<evidence type="ECO:0000256" key="9">
    <source>
        <dbReference type="PROSITE-ProRule" id="PRU01074"/>
    </source>
</evidence>
<evidence type="ECO:0000256" key="3">
    <source>
        <dbReference type="ARBA" id="ARBA00022695"/>
    </source>
</evidence>
<dbReference type="InterPro" id="IPR007094">
    <property type="entry name" value="RNA-dir_pol_PSvirus"/>
</dbReference>
<keyword evidence="1" id="KW-0696">RNA-directed RNA polymerase</keyword>
<reference evidence="13" key="1">
    <citation type="submission" date="2023-06" db="EMBL/GenBank/DDBJ databases">
        <title>Mycovirome of Diapothe helianthi and D. gulyae, causal agents of Phomopsis stem canker of sunflower, sheds light on interspecieces transmission.</title>
        <authorList>
            <person name="Wu C.-F."/>
            <person name="Zellner W."/>
            <person name="Kontz B."/>
            <person name="Kashyap R."/>
            <person name="Mathew F."/>
            <person name="Marzano S.-Y.L."/>
        </authorList>
    </citation>
    <scope>NUCLEOTIDE SEQUENCE</scope>
    <source>
        <strain evidence="13">DhY1</strain>
    </source>
</reference>
<dbReference type="Pfam" id="PF01660">
    <property type="entry name" value="Vmethyltransf"/>
    <property type="match status" value="1"/>
</dbReference>
<dbReference type="PROSITE" id="PS50507">
    <property type="entry name" value="RDRP_SSRNA_POS"/>
    <property type="match status" value="1"/>
</dbReference>
<feature type="domain" description="Alphavirus-like MT" evidence="12">
    <location>
        <begin position="320"/>
        <end position="483"/>
    </location>
</feature>
<dbReference type="PROSITE" id="PS51743">
    <property type="entry name" value="ALPHAVIRUS_MT"/>
    <property type="match status" value="1"/>
</dbReference>
<keyword evidence="2" id="KW-0808">Transferase</keyword>
<feature type="compositionally biased region" description="Pro residues" evidence="10">
    <location>
        <begin position="801"/>
        <end position="815"/>
    </location>
</feature>
<evidence type="ECO:0000256" key="7">
    <source>
        <dbReference type="ARBA" id="ARBA00022953"/>
    </source>
</evidence>
<dbReference type="GO" id="GO:0006396">
    <property type="term" value="P:RNA processing"/>
    <property type="evidence" value="ECO:0007669"/>
    <property type="project" value="InterPro"/>
</dbReference>
<feature type="region of interest" description="Disordered" evidence="10">
    <location>
        <begin position="858"/>
        <end position="894"/>
    </location>
</feature>
<dbReference type="EMBL" id="OR224978">
    <property type="protein sequence ID" value="WNM95042.1"/>
    <property type="molecule type" value="Genomic_RNA"/>
</dbReference>
<dbReference type="InterPro" id="IPR043502">
    <property type="entry name" value="DNA/RNA_pol_sf"/>
</dbReference>
<evidence type="ECO:0000313" key="13">
    <source>
        <dbReference type="EMBL" id="WNM95042.1"/>
    </source>
</evidence>
<dbReference type="InterPro" id="IPR002588">
    <property type="entry name" value="Alphavirus-like_MT_dom"/>
</dbReference>
<dbReference type="GO" id="GO:0039694">
    <property type="term" value="P:viral RNA genome replication"/>
    <property type="evidence" value="ECO:0007669"/>
    <property type="project" value="InterPro"/>
</dbReference>
<dbReference type="InterPro" id="IPR043181">
    <property type="entry name" value="TYMV_endopept_dom"/>
</dbReference>
<keyword evidence="9" id="KW-0645">Protease</keyword>
<keyword evidence="9" id="KW-0788">Thiol protease</keyword>
<evidence type="ECO:0000259" key="11">
    <source>
        <dbReference type="PROSITE" id="PS50507"/>
    </source>
</evidence>
<feature type="region of interest" description="Disordered" evidence="10">
    <location>
        <begin position="42"/>
        <end position="83"/>
    </location>
</feature>
<dbReference type="InterPro" id="IPR001788">
    <property type="entry name" value="RNA-dep_RNA_pol_alsuvir"/>
</dbReference>
<dbReference type="GO" id="GO:0006351">
    <property type="term" value="P:DNA-templated transcription"/>
    <property type="evidence" value="ECO:0007669"/>
    <property type="project" value="InterPro"/>
</dbReference>
<evidence type="ECO:0000256" key="8">
    <source>
        <dbReference type="ARBA" id="ARBA00047193"/>
    </source>
</evidence>
<name>A0AA96HA99_9VIRU</name>